<reference evidence="5" key="1">
    <citation type="journal article" date="2017" name="Appl. Environ. Microbiol.">
        <title>Genomic Analysis of Calderihabitans maritimus KKC1, a Thermophilic, Hydrogenogenic, Carboxydotrophic Bacterium Isolated from Marine Sediment.</title>
        <authorList>
            <person name="Omae K."/>
            <person name="Yoneda Y."/>
            <person name="Fukuyama Y."/>
            <person name="Yoshida T."/>
            <person name="Sako Y."/>
        </authorList>
    </citation>
    <scope>NUCLEOTIDE SEQUENCE [LARGE SCALE GENOMIC DNA]</scope>
    <source>
        <strain evidence="5">KKC1</strain>
    </source>
</reference>
<keyword evidence="5" id="KW-1185">Reference proteome</keyword>
<evidence type="ECO:0000256" key="1">
    <source>
        <dbReference type="ARBA" id="ARBA00022737"/>
    </source>
</evidence>
<keyword evidence="1" id="KW-0677">Repeat</keyword>
<keyword evidence="3" id="KW-1133">Transmembrane helix</keyword>
<dbReference type="Proteomes" id="UP000197032">
    <property type="component" value="Unassembled WGS sequence"/>
</dbReference>
<dbReference type="Pfam" id="PF01436">
    <property type="entry name" value="NHL"/>
    <property type="match status" value="3"/>
</dbReference>
<evidence type="ECO:0000256" key="3">
    <source>
        <dbReference type="SAM" id="Phobius"/>
    </source>
</evidence>
<dbReference type="Gene3D" id="2.120.10.30">
    <property type="entry name" value="TolB, C-terminal domain"/>
    <property type="match status" value="3"/>
</dbReference>
<dbReference type="PANTHER" id="PTHR24104:SF25">
    <property type="entry name" value="PROTEIN LIN-41"/>
    <property type="match status" value="1"/>
</dbReference>
<keyword evidence="3" id="KW-0812">Transmembrane</keyword>
<name>A0A1Z5HW73_9FIRM</name>
<feature type="transmembrane region" description="Helical" evidence="3">
    <location>
        <begin position="12"/>
        <end position="37"/>
    </location>
</feature>
<dbReference type="GO" id="GO:0043161">
    <property type="term" value="P:proteasome-mediated ubiquitin-dependent protein catabolic process"/>
    <property type="evidence" value="ECO:0007669"/>
    <property type="project" value="TreeGrafter"/>
</dbReference>
<proteinExistence type="predicted"/>
<protein>
    <submittedName>
        <fullName evidence="4">NHL repeat containing protein</fullName>
    </submittedName>
</protein>
<feature type="repeat" description="NHL" evidence="2">
    <location>
        <begin position="61"/>
        <end position="101"/>
    </location>
</feature>
<accession>A0A1Z5HW73</accession>
<comment type="caution">
    <text evidence="4">The sequence shown here is derived from an EMBL/GenBank/DDBJ whole genome shotgun (WGS) entry which is preliminary data.</text>
</comment>
<dbReference type="PANTHER" id="PTHR24104">
    <property type="entry name" value="E3 UBIQUITIN-PROTEIN LIGASE NHLRC1-RELATED"/>
    <property type="match status" value="1"/>
</dbReference>
<dbReference type="SUPFAM" id="SSF101898">
    <property type="entry name" value="NHL repeat"/>
    <property type="match status" value="1"/>
</dbReference>
<sequence length="321" mass="35676">MILKTSMIKVKIRLWHLVVASFLLTVSLGVVFVYYYLLNKTPLIIREVVETVAVNKTETPKFLVNIGENNLVRPLDVAVDGEGKIYITNSGKGDIQVYNPNGYYLYSFGRFEMPNAIAVGPEGLIYVGEFKRGRIQVFNREGKLVKVIDGKKVGTVIQPLSLSFGRDKLLYVANRTGEVLVLTPEGRLVSRFGKPGSLKGYLSYPNGIAVDPEGNIIVSDSGNKRVQVFDRNGKLLKVLTASQLAVAYPRGIAVDQRGRVFVVDNFGHKVLILDKEFKKLFELGSRGLNEGELNFPNGIAVREGRIYIADRENGRVAVFSY</sequence>
<dbReference type="InterPro" id="IPR050952">
    <property type="entry name" value="TRIM-NHL_E3_ligases"/>
</dbReference>
<evidence type="ECO:0000313" key="5">
    <source>
        <dbReference type="Proteomes" id="UP000197032"/>
    </source>
</evidence>
<evidence type="ECO:0000256" key="2">
    <source>
        <dbReference type="PROSITE-ProRule" id="PRU00504"/>
    </source>
</evidence>
<feature type="repeat" description="NHL" evidence="2">
    <location>
        <begin position="280"/>
        <end position="321"/>
    </location>
</feature>
<evidence type="ECO:0000313" key="4">
    <source>
        <dbReference type="EMBL" id="GAW93581.1"/>
    </source>
</evidence>
<feature type="repeat" description="NHL" evidence="2">
    <location>
        <begin position="189"/>
        <end position="232"/>
    </location>
</feature>
<gene>
    <name evidence="4" type="ORF">KKC1_27100</name>
</gene>
<dbReference type="GO" id="GO:0008270">
    <property type="term" value="F:zinc ion binding"/>
    <property type="evidence" value="ECO:0007669"/>
    <property type="project" value="UniProtKB-KW"/>
</dbReference>
<dbReference type="AlphaFoldDB" id="A0A1Z5HW73"/>
<organism evidence="4 5">
    <name type="scientific">Calderihabitans maritimus</name>
    <dbReference type="NCBI Taxonomy" id="1246530"/>
    <lineage>
        <taxon>Bacteria</taxon>
        <taxon>Bacillati</taxon>
        <taxon>Bacillota</taxon>
        <taxon>Clostridia</taxon>
        <taxon>Neomoorellales</taxon>
        <taxon>Calderihabitantaceae</taxon>
        <taxon>Calderihabitans</taxon>
    </lineage>
</organism>
<dbReference type="PROSITE" id="PS51125">
    <property type="entry name" value="NHL"/>
    <property type="match status" value="5"/>
</dbReference>
<dbReference type="EMBL" id="BDGJ01000164">
    <property type="protein sequence ID" value="GAW93581.1"/>
    <property type="molecule type" value="Genomic_DNA"/>
</dbReference>
<dbReference type="InterPro" id="IPR011042">
    <property type="entry name" value="6-blade_b-propeller_TolB-like"/>
</dbReference>
<dbReference type="GO" id="GO:0000209">
    <property type="term" value="P:protein polyubiquitination"/>
    <property type="evidence" value="ECO:0007669"/>
    <property type="project" value="TreeGrafter"/>
</dbReference>
<feature type="repeat" description="NHL" evidence="2">
    <location>
        <begin position="248"/>
        <end position="276"/>
    </location>
</feature>
<dbReference type="GO" id="GO:0061630">
    <property type="term" value="F:ubiquitin protein ligase activity"/>
    <property type="evidence" value="ECO:0007669"/>
    <property type="project" value="TreeGrafter"/>
</dbReference>
<keyword evidence="3" id="KW-0472">Membrane</keyword>
<feature type="repeat" description="NHL" evidence="2">
    <location>
        <begin position="102"/>
        <end position="141"/>
    </location>
</feature>
<dbReference type="InterPro" id="IPR001258">
    <property type="entry name" value="NHL_repeat"/>
</dbReference>